<dbReference type="Gene3D" id="3.40.50.1820">
    <property type="entry name" value="alpha/beta hydrolase"/>
    <property type="match status" value="1"/>
</dbReference>
<organism evidence="3 4">
    <name type="scientific">Dimargaris verticillata</name>
    <dbReference type="NCBI Taxonomy" id="2761393"/>
    <lineage>
        <taxon>Eukaryota</taxon>
        <taxon>Fungi</taxon>
        <taxon>Fungi incertae sedis</taxon>
        <taxon>Zoopagomycota</taxon>
        <taxon>Kickxellomycotina</taxon>
        <taxon>Dimargaritomycetes</taxon>
        <taxon>Dimargaritales</taxon>
        <taxon>Dimargaritaceae</taxon>
        <taxon>Dimargaris</taxon>
    </lineage>
</organism>
<comment type="caution">
    <text evidence="3">The sequence shown here is derived from an EMBL/GenBank/DDBJ whole genome shotgun (WGS) entry which is preliminary data.</text>
</comment>
<dbReference type="Pfam" id="PF01764">
    <property type="entry name" value="Lipase_3"/>
    <property type="match status" value="1"/>
</dbReference>
<dbReference type="EMBL" id="JANBQB010000011">
    <property type="protein sequence ID" value="KAJ1984774.1"/>
    <property type="molecule type" value="Genomic_DNA"/>
</dbReference>
<dbReference type="GO" id="GO:0006629">
    <property type="term" value="P:lipid metabolic process"/>
    <property type="evidence" value="ECO:0007669"/>
    <property type="project" value="InterPro"/>
</dbReference>
<dbReference type="AlphaFoldDB" id="A0A9W8BD98"/>
<gene>
    <name evidence="3" type="ORF">H4R34_000462</name>
</gene>
<keyword evidence="1" id="KW-0732">Signal</keyword>
<dbReference type="PANTHER" id="PTHR45856:SF25">
    <property type="entry name" value="FUNGAL LIPASE-LIKE DOMAIN-CONTAINING PROTEIN"/>
    <property type="match status" value="1"/>
</dbReference>
<dbReference type="OrthoDB" id="426718at2759"/>
<dbReference type="InterPro" id="IPR051218">
    <property type="entry name" value="Sec_MonoDiacylglyc_Lipase"/>
</dbReference>
<protein>
    <recommendedName>
        <fullName evidence="2">Fungal lipase-type domain-containing protein</fullName>
    </recommendedName>
</protein>
<name>A0A9W8BD98_9FUNG</name>
<evidence type="ECO:0000259" key="2">
    <source>
        <dbReference type="Pfam" id="PF01764"/>
    </source>
</evidence>
<dbReference type="InterPro" id="IPR029058">
    <property type="entry name" value="AB_hydrolase_fold"/>
</dbReference>
<evidence type="ECO:0000256" key="1">
    <source>
        <dbReference type="SAM" id="SignalP"/>
    </source>
</evidence>
<proteinExistence type="predicted"/>
<feature type="signal peptide" evidence="1">
    <location>
        <begin position="1"/>
        <end position="22"/>
    </location>
</feature>
<reference evidence="3" key="1">
    <citation type="submission" date="2022-07" db="EMBL/GenBank/DDBJ databases">
        <title>Phylogenomic reconstructions and comparative analyses of Kickxellomycotina fungi.</title>
        <authorList>
            <person name="Reynolds N.K."/>
            <person name="Stajich J.E."/>
            <person name="Barry K."/>
            <person name="Grigoriev I.V."/>
            <person name="Crous P."/>
            <person name="Smith M.E."/>
        </authorList>
    </citation>
    <scope>NUCLEOTIDE SEQUENCE</scope>
    <source>
        <strain evidence="3">RSA 567</strain>
    </source>
</reference>
<keyword evidence="4" id="KW-1185">Reference proteome</keyword>
<dbReference type="Proteomes" id="UP001151582">
    <property type="component" value="Unassembled WGS sequence"/>
</dbReference>
<dbReference type="CDD" id="cd00519">
    <property type="entry name" value="Lipase_3"/>
    <property type="match status" value="1"/>
</dbReference>
<sequence>MRLRAYFGVCFALLAWPLVVWAGNFGIANVSRSEVDSLKVYANLAAVSYDYLTAWECARCSHVSNTQLVNFFSSKNNVTVGYVVINSNLNAIALTFRGSKNTRQWLLDLKMLPKRWPKSIQHSRVHRGFLRGYEDVADRLYTQCKCLLARYPSYRLIIIGHSLGGALASLAAVDFLQRNSTLADITSVVTFGKPRVGNKHYVKHYNSLNLDSTRVVNKHDVVPHVPPRLFGFHHEGEEMWILPNSTANCTVYCPGKDDEDNPNGSRGARTTDLKVSFHHWAWDVKI</sequence>
<evidence type="ECO:0000313" key="3">
    <source>
        <dbReference type="EMBL" id="KAJ1984774.1"/>
    </source>
</evidence>
<accession>A0A9W8BD98</accession>
<evidence type="ECO:0000313" key="4">
    <source>
        <dbReference type="Proteomes" id="UP001151582"/>
    </source>
</evidence>
<dbReference type="SUPFAM" id="SSF53474">
    <property type="entry name" value="alpha/beta-Hydrolases"/>
    <property type="match status" value="1"/>
</dbReference>
<dbReference type="InterPro" id="IPR002921">
    <property type="entry name" value="Fungal_lipase-type"/>
</dbReference>
<dbReference type="PANTHER" id="PTHR45856">
    <property type="entry name" value="ALPHA/BETA-HYDROLASES SUPERFAMILY PROTEIN"/>
    <property type="match status" value="1"/>
</dbReference>
<feature type="chain" id="PRO_5040775635" description="Fungal lipase-type domain-containing protein" evidence="1">
    <location>
        <begin position="23"/>
        <end position="286"/>
    </location>
</feature>
<feature type="domain" description="Fungal lipase-type" evidence="2">
    <location>
        <begin position="94"/>
        <end position="228"/>
    </location>
</feature>